<accession>A0A8T1KVC0</accession>
<sequence length="52" mass="5754">MPTPPKHGIAAHTRVLETHRYGRDWVLVADHNGIPVTTARVIIERGGADIEQ</sequence>
<dbReference type="Proteomes" id="UP000736787">
    <property type="component" value="Unassembled WGS sequence"/>
</dbReference>
<reference evidence="1" key="1">
    <citation type="submission" date="2018-10" db="EMBL/GenBank/DDBJ databases">
        <title>Effector identification in a new, highly contiguous assembly of the strawberry crown rot pathogen Phytophthora cactorum.</title>
        <authorList>
            <person name="Armitage A.D."/>
            <person name="Nellist C.F."/>
            <person name="Bates H."/>
            <person name="Vickerstaff R.J."/>
            <person name="Harrison R.J."/>
        </authorList>
    </citation>
    <scope>NUCLEOTIDE SEQUENCE</scope>
    <source>
        <strain evidence="1">4040</strain>
    </source>
</reference>
<organism evidence="1 2">
    <name type="scientific">Phytophthora cactorum</name>
    <dbReference type="NCBI Taxonomy" id="29920"/>
    <lineage>
        <taxon>Eukaryota</taxon>
        <taxon>Sar</taxon>
        <taxon>Stramenopiles</taxon>
        <taxon>Oomycota</taxon>
        <taxon>Peronosporomycetes</taxon>
        <taxon>Peronosporales</taxon>
        <taxon>Peronosporaceae</taxon>
        <taxon>Phytophthora</taxon>
    </lineage>
</organism>
<name>A0A8T1KVC0_9STRA</name>
<evidence type="ECO:0000313" key="1">
    <source>
        <dbReference type="EMBL" id="KAG2901152.1"/>
    </source>
</evidence>
<gene>
    <name evidence="1" type="ORF">PC117_g21802</name>
</gene>
<comment type="caution">
    <text evidence="1">The sequence shown here is derived from an EMBL/GenBank/DDBJ whole genome shotgun (WGS) entry which is preliminary data.</text>
</comment>
<protein>
    <submittedName>
        <fullName evidence="1">Uncharacterized protein</fullName>
    </submittedName>
</protein>
<evidence type="ECO:0000313" key="2">
    <source>
        <dbReference type="Proteomes" id="UP000736787"/>
    </source>
</evidence>
<proteinExistence type="predicted"/>
<dbReference type="EMBL" id="RCMK01001132">
    <property type="protein sequence ID" value="KAG2901152.1"/>
    <property type="molecule type" value="Genomic_DNA"/>
</dbReference>
<dbReference type="AlphaFoldDB" id="A0A8T1KVC0"/>